<accession>A0A538U108</accession>
<keyword evidence="10 16" id="KW-0460">Magnesium</keyword>
<dbReference type="InterPro" id="IPR005256">
    <property type="entry name" value="Anth_synth_I_PabB"/>
</dbReference>
<keyword evidence="7 16" id="KW-0028">Amino-acid biosynthesis</keyword>
<dbReference type="PANTHER" id="PTHR11236">
    <property type="entry name" value="AMINOBENZOATE/ANTHRANILATE SYNTHASE"/>
    <property type="match status" value="1"/>
</dbReference>
<dbReference type="Pfam" id="PF00425">
    <property type="entry name" value="Chorismate_bind"/>
    <property type="match status" value="1"/>
</dbReference>
<dbReference type="NCBIfam" id="TIGR00564">
    <property type="entry name" value="trpE_most"/>
    <property type="match status" value="1"/>
</dbReference>
<comment type="similarity">
    <text evidence="3 16">Belongs to the anthranilate synthase component I family.</text>
</comment>
<dbReference type="Proteomes" id="UP000319836">
    <property type="component" value="Unassembled WGS sequence"/>
</dbReference>
<evidence type="ECO:0000256" key="6">
    <source>
        <dbReference type="ARBA" id="ARBA00020653"/>
    </source>
</evidence>
<keyword evidence="13 16" id="KW-0456">Lyase</keyword>
<sequence>MIVPSRSEFATLAKSGKLVPIYREVFADFDTPVSAFRKIDDGAYSFLLESVEGGEKWGRYSLLGSRPSKVFVARQGRPELLENGRTTPLAGSPVEALSALLREHQAVALPGLPRFCGGAVGYLSYDTVRWFEKVPTRTRDDVPMDEAVFLFGDVVTVFDNLAHTLKVVTHARAGADADAAYDAAVQRIDAEVARLRRALPWDEPIQGIDPSEPTSTATREAFMRAVEAAQEHIRKGDAFQIVLSHRMSVRVHRPPFQAYRALRVANPSPYMYFLKLGALSLVGSSPEALVRRTDGIVEVRPIAGTRPRGRGADEDRQLEEELRADEKERAEHVMLVDLGRNDVGRVAEYGTVETNEYMKVERYSQVMHLVSNVRGRARPGLEPLDVVRACFPAGTVTGAPKVRAMEIIEDLEPVRRAVYAGAVGHFDYHGNLDLCIAIRTLVYANGRAYWGVGAGIVADSDPDREWQETLITYNLVQYLGTLGAAVEVYRNDAIGVDELARRPLDGIVISPGPGEPKDAGISEDVLRRFAGRLPLLGVCLGHQALGEVFGGRIVRAARLMHGKTSPILHKGRGIFAGLDNPFEATRYHSLIVERESLPAELEVVAWTPEGEIMGLKHQAHETWGVQFHPESVLTLPGLTLIENFLTLCRQQTGSRA</sequence>
<dbReference type="EMBL" id="VBPA01000287">
    <property type="protein sequence ID" value="TMQ69562.1"/>
    <property type="molecule type" value="Genomic_DNA"/>
</dbReference>
<comment type="cofactor">
    <cofactor evidence="1 16">
        <name>Mg(2+)</name>
        <dbReference type="ChEBI" id="CHEBI:18420"/>
    </cofactor>
</comment>
<evidence type="ECO:0000256" key="12">
    <source>
        <dbReference type="ARBA" id="ARBA00023141"/>
    </source>
</evidence>
<dbReference type="InterPro" id="IPR006805">
    <property type="entry name" value="Anth_synth_I_N"/>
</dbReference>
<evidence type="ECO:0000256" key="11">
    <source>
        <dbReference type="ARBA" id="ARBA00022962"/>
    </source>
</evidence>
<dbReference type="GO" id="GO:0004049">
    <property type="term" value="F:anthranilate synthase activity"/>
    <property type="evidence" value="ECO:0007669"/>
    <property type="project" value="UniProtKB-EC"/>
</dbReference>
<dbReference type="FunFam" id="3.40.50.880:FF:000003">
    <property type="entry name" value="Anthranilate synthase component II"/>
    <property type="match status" value="1"/>
</dbReference>
<comment type="pathway">
    <text evidence="2 16">Amino-acid biosynthesis; L-tryptophan biosynthesis; L-tryptophan from chorismate: step 1/5.</text>
</comment>
<dbReference type="PRINTS" id="PR00099">
    <property type="entry name" value="CPSGATASE"/>
</dbReference>
<evidence type="ECO:0000256" key="8">
    <source>
        <dbReference type="ARBA" id="ARBA00022723"/>
    </source>
</evidence>
<comment type="catalytic activity">
    <reaction evidence="15 16">
        <text>chorismate + L-glutamine = anthranilate + pyruvate + L-glutamate + H(+)</text>
        <dbReference type="Rhea" id="RHEA:21732"/>
        <dbReference type="ChEBI" id="CHEBI:15361"/>
        <dbReference type="ChEBI" id="CHEBI:15378"/>
        <dbReference type="ChEBI" id="CHEBI:16567"/>
        <dbReference type="ChEBI" id="CHEBI:29748"/>
        <dbReference type="ChEBI" id="CHEBI:29985"/>
        <dbReference type="ChEBI" id="CHEBI:58359"/>
        <dbReference type="EC" id="4.1.3.27"/>
    </reaction>
</comment>
<dbReference type="SUPFAM" id="SSF56322">
    <property type="entry name" value="ADC synthase"/>
    <property type="match status" value="1"/>
</dbReference>
<feature type="domain" description="Anthranilate synthase component I N-terminal" evidence="19">
    <location>
        <begin position="29"/>
        <end position="166"/>
    </location>
</feature>
<dbReference type="SUPFAM" id="SSF52317">
    <property type="entry name" value="Class I glutamine amidotransferase-like"/>
    <property type="match status" value="1"/>
</dbReference>
<dbReference type="Gene3D" id="3.60.120.10">
    <property type="entry name" value="Anthranilate synthase"/>
    <property type="match status" value="1"/>
</dbReference>
<dbReference type="NCBIfam" id="TIGR00566">
    <property type="entry name" value="trpG_papA"/>
    <property type="match status" value="1"/>
</dbReference>
<dbReference type="CDD" id="cd01743">
    <property type="entry name" value="GATase1_Anthranilate_Synthase"/>
    <property type="match status" value="1"/>
</dbReference>
<name>A0A538U108_UNCEI</name>
<dbReference type="Pfam" id="PF00117">
    <property type="entry name" value="GATase"/>
    <property type="match status" value="1"/>
</dbReference>
<dbReference type="UniPathway" id="UPA00035">
    <property type="reaction ID" value="UER00040"/>
</dbReference>
<evidence type="ECO:0000313" key="21">
    <source>
        <dbReference type="Proteomes" id="UP000319836"/>
    </source>
</evidence>
<reference evidence="20 21" key="1">
    <citation type="journal article" date="2019" name="Nat. Microbiol.">
        <title>Mediterranean grassland soil C-N compound turnover is dependent on rainfall and depth, and is mediated by genomically divergent microorganisms.</title>
        <authorList>
            <person name="Diamond S."/>
            <person name="Andeer P.F."/>
            <person name="Li Z."/>
            <person name="Crits-Christoph A."/>
            <person name="Burstein D."/>
            <person name="Anantharaman K."/>
            <person name="Lane K.R."/>
            <person name="Thomas B.C."/>
            <person name="Pan C."/>
            <person name="Northen T.R."/>
            <person name="Banfield J.F."/>
        </authorList>
    </citation>
    <scope>NUCLEOTIDE SEQUENCE [LARGE SCALE GENOMIC DNA]</scope>
    <source>
        <strain evidence="20">WS_10</strain>
    </source>
</reference>
<dbReference type="Gene3D" id="3.40.50.880">
    <property type="match status" value="1"/>
</dbReference>
<evidence type="ECO:0000256" key="5">
    <source>
        <dbReference type="ARBA" id="ARBA00012266"/>
    </source>
</evidence>
<evidence type="ECO:0000256" key="10">
    <source>
        <dbReference type="ARBA" id="ARBA00022842"/>
    </source>
</evidence>
<evidence type="ECO:0000256" key="13">
    <source>
        <dbReference type="ARBA" id="ARBA00023239"/>
    </source>
</evidence>
<feature type="domain" description="Chorismate-utilising enzyme C-terminal" evidence="18">
    <location>
        <begin position="219"/>
        <end position="470"/>
    </location>
</feature>
<dbReference type="InterPro" id="IPR019999">
    <property type="entry name" value="Anth_synth_I-like"/>
</dbReference>
<dbReference type="PRINTS" id="PR00096">
    <property type="entry name" value="GATASE"/>
</dbReference>
<dbReference type="PROSITE" id="PS51273">
    <property type="entry name" value="GATASE_TYPE_1"/>
    <property type="match status" value="1"/>
</dbReference>
<dbReference type="Pfam" id="PF04715">
    <property type="entry name" value="Anth_synt_I_N"/>
    <property type="match status" value="1"/>
</dbReference>
<comment type="subunit">
    <text evidence="4 16">Heterotetramer consisting of two non-identical subunits: a beta subunit (TrpG) and a large alpha subunit (TrpE).</text>
</comment>
<keyword evidence="9 16" id="KW-0822">Tryptophan biosynthesis</keyword>
<keyword evidence="11" id="KW-0315">Glutamine amidotransferase</keyword>
<evidence type="ECO:0000259" key="19">
    <source>
        <dbReference type="Pfam" id="PF04715"/>
    </source>
</evidence>
<evidence type="ECO:0000256" key="4">
    <source>
        <dbReference type="ARBA" id="ARBA00011575"/>
    </source>
</evidence>
<evidence type="ECO:0000259" key="18">
    <source>
        <dbReference type="Pfam" id="PF00425"/>
    </source>
</evidence>
<evidence type="ECO:0000259" key="17">
    <source>
        <dbReference type="Pfam" id="PF00117"/>
    </source>
</evidence>
<dbReference type="InterPro" id="IPR005801">
    <property type="entry name" value="ADC_synthase"/>
</dbReference>
<dbReference type="PANTHER" id="PTHR11236:SF48">
    <property type="entry name" value="ISOCHORISMATE SYNTHASE MENF"/>
    <property type="match status" value="1"/>
</dbReference>
<evidence type="ECO:0000256" key="1">
    <source>
        <dbReference type="ARBA" id="ARBA00001946"/>
    </source>
</evidence>
<evidence type="ECO:0000256" key="3">
    <source>
        <dbReference type="ARBA" id="ARBA00009562"/>
    </source>
</evidence>
<dbReference type="AlphaFoldDB" id="A0A538U108"/>
<dbReference type="GO" id="GO:0000162">
    <property type="term" value="P:L-tryptophan biosynthetic process"/>
    <property type="evidence" value="ECO:0007669"/>
    <property type="project" value="UniProtKB-UniPathway"/>
</dbReference>
<evidence type="ECO:0000256" key="2">
    <source>
        <dbReference type="ARBA" id="ARBA00004873"/>
    </source>
</evidence>
<dbReference type="EC" id="4.1.3.27" evidence="5 16"/>
<organism evidence="20 21">
    <name type="scientific">Eiseniibacteriota bacterium</name>
    <dbReference type="NCBI Taxonomy" id="2212470"/>
    <lineage>
        <taxon>Bacteria</taxon>
        <taxon>Candidatus Eiseniibacteriota</taxon>
    </lineage>
</organism>
<evidence type="ECO:0000256" key="9">
    <source>
        <dbReference type="ARBA" id="ARBA00022822"/>
    </source>
</evidence>
<evidence type="ECO:0000256" key="16">
    <source>
        <dbReference type="RuleBase" id="RU364045"/>
    </source>
</evidence>
<keyword evidence="8 16" id="KW-0479">Metal-binding</keyword>
<comment type="caution">
    <text evidence="20">The sequence shown here is derived from an EMBL/GenBank/DDBJ whole genome shotgun (WGS) entry which is preliminary data.</text>
</comment>
<dbReference type="PRINTS" id="PR00097">
    <property type="entry name" value="ANTSNTHASEII"/>
</dbReference>
<dbReference type="GO" id="GO:0046872">
    <property type="term" value="F:metal ion binding"/>
    <property type="evidence" value="ECO:0007669"/>
    <property type="project" value="UniProtKB-KW"/>
</dbReference>
<evidence type="ECO:0000313" key="20">
    <source>
        <dbReference type="EMBL" id="TMQ69562.1"/>
    </source>
</evidence>
<dbReference type="InterPro" id="IPR006221">
    <property type="entry name" value="TrpG/PapA_dom"/>
</dbReference>
<proteinExistence type="inferred from homology"/>
<gene>
    <name evidence="16 20" type="primary">trpE</name>
    <name evidence="20" type="ORF">E6K80_11255</name>
</gene>
<evidence type="ECO:0000256" key="7">
    <source>
        <dbReference type="ARBA" id="ARBA00022605"/>
    </source>
</evidence>
<comment type="function">
    <text evidence="14 16">Part of a heterotetrameric complex that catalyzes the two-step biosynthesis of anthranilate, an intermediate in the biosynthesis of L-tryptophan. In the first step, the glutamine-binding beta subunit (TrpG) of anthranilate synthase (AS) provides the glutamine amidotransferase activity which generates ammonia as a substrate that, along with chorismate, is used in the second step, catalyzed by the large alpha subunit of AS (TrpE) to produce anthranilate. In the absence of TrpG, TrpE can synthesize anthranilate directly from chorismate and high concentrations of ammonia.</text>
</comment>
<dbReference type="InterPro" id="IPR017926">
    <property type="entry name" value="GATASE"/>
</dbReference>
<keyword evidence="12 16" id="KW-0057">Aromatic amino acid biosynthesis</keyword>
<evidence type="ECO:0000256" key="15">
    <source>
        <dbReference type="ARBA" id="ARBA00047683"/>
    </source>
</evidence>
<protein>
    <recommendedName>
        <fullName evidence="6 16">Anthranilate synthase component 1</fullName>
        <ecNumber evidence="5 16">4.1.3.27</ecNumber>
    </recommendedName>
</protein>
<feature type="domain" description="Glutamine amidotransferase" evidence="17">
    <location>
        <begin position="471"/>
        <end position="645"/>
    </location>
</feature>
<dbReference type="InterPro" id="IPR015890">
    <property type="entry name" value="Chorismate_C"/>
</dbReference>
<dbReference type="InterPro" id="IPR029062">
    <property type="entry name" value="Class_I_gatase-like"/>
</dbReference>
<evidence type="ECO:0000256" key="14">
    <source>
        <dbReference type="ARBA" id="ARBA00025634"/>
    </source>
</evidence>